<feature type="binding site" description="in other chain" evidence="6">
    <location>
        <position position="95"/>
    </location>
    <ligand>
        <name>5-phospho-alpha-D-ribose 1-diphosphate</name>
        <dbReference type="ChEBI" id="CHEBI:58017"/>
        <note>ligand shared between dimeric partners</note>
    </ligand>
</feature>
<name>A0ABU4VJY1_9ACTN</name>
<feature type="binding site" evidence="6">
    <location>
        <position position="125"/>
    </location>
    <ligand>
        <name>orotate</name>
        <dbReference type="ChEBI" id="CHEBI:30839"/>
    </ligand>
</feature>
<feature type="binding site" evidence="6">
    <location>
        <position position="94"/>
    </location>
    <ligand>
        <name>5-phospho-alpha-D-ribose 1-diphosphate</name>
        <dbReference type="ChEBI" id="CHEBI:58017"/>
        <note>ligand shared between dimeric partners</note>
    </ligand>
</feature>
<comment type="function">
    <text evidence="6">Catalyzes the transfer of a ribosyl phosphate group from 5-phosphoribose 1-diphosphate to orotate, leading to the formation of orotidine monophosphate (OMP).</text>
</comment>
<feature type="binding site" evidence="6">
    <location>
        <position position="98"/>
    </location>
    <ligand>
        <name>5-phospho-alpha-D-ribose 1-diphosphate</name>
        <dbReference type="ChEBI" id="CHEBI:58017"/>
        <note>ligand shared between dimeric partners</note>
    </ligand>
</feature>
<evidence type="ECO:0000256" key="4">
    <source>
        <dbReference type="ARBA" id="ARBA00022679"/>
    </source>
</evidence>
<keyword evidence="5 6" id="KW-0665">Pyrimidine biosynthesis</keyword>
<feature type="binding site" evidence="6">
    <location>
        <position position="153"/>
    </location>
    <ligand>
        <name>orotate</name>
        <dbReference type="ChEBI" id="CHEBI:30839"/>
    </ligand>
</feature>
<proteinExistence type="inferred from homology"/>
<dbReference type="Gene3D" id="3.40.50.2020">
    <property type="match status" value="1"/>
</dbReference>
<evidence type="ECO:0000256" key="3">
    <source>
        <dbReference type="ARBA" id="ARBA00022676"/>
    </source>
</evidence>
<comment type="cofactor">
    <cofactor evidence="6">
        <name>Mg(2+)</name>
        <dbReference type="ChEBI" id="CHEBI:18420"/>
    </cofactor>
</comment>
<dbReference type="Proteomes" id="UP001277761">
    <property type="component" value="Unassembled WGS sequence"/>
</dbReference>
<dbReference type="InterPro" id="IPR004467">
    <property type="entry name" value="Or_phspho_trans_dom"/>
</dbReference>
<dbReference type="InterPro" id="IPR000836">
    <property type="entry name" value="PRTase_dom"/>
</dbReference>
<dbReference type="EC" id="2.4.2.10" evidence="2 6"/>
<dbReference type="GO" id="GO:0004588">
    <property type="term" value="F:orotate phosphoribosyltransferase activity"/>
    <property type="evidence" value="ECO:0007669"/>
    <property type="project" value="UniProtKB-EC"/>
</dbReference>
<dbReference type="HAMAP" id="MF_01208">
    <property type="entry name" value="PyrE"/>
    <property type="match status" value="1"/>
</dbReference>
<dbReference type="CDD" id="cd06223">
    <property type="entry name" value="PRTases_typeI"/>
    <property type="match status" value="1"/>
</dbReference>
<comment type="subunit">
    <text evidence="6">Homodimer.</text>
</comment>
<dbReference type="EMBL" id="JAXAVX010000003">
    <property type="protein sequence ID" value="MDX8151755.1"/>
    <property type="molecule type" value="Genomic_DNA"/>
</dbReference>
<keyword evidence="4 6" id="KW-0808">Transferase</keyword>
<dbReference type="InterPro" id="IPR029057">
    <property type="entry name" value="PRTase-like"/>
</dbReference>
<gene>
    <name evidence="6 7" type="primary">pyrE</name>
    <name evidence="7" type="ORF">SK069_09135</name>
</gene>
<feature type="binding site" description="in other chain" evidence="6">
    <location>
        <begin position="121"/>
        <end position="129"/>
    </location>
    <ligand>
        <name>5-phospho-alpha-D-ribose 1-diphosphate</name>
        <dbReference type="ChEBI" id="CHEBI:58017"/>
        <note>ligand shared between dimeric partners</note>
    </ligand>
</feature>
<reference evidence="7 8" key="1">
    <citation type="submission" date="2023-11" db="EMBL/GenBank/DDBJ databases">
        <authorList>
            <person name="Xu M."/>
            <person name="Jiang T."/>
        </authorList>
    </citation>
    <scope>NUCLEOTIDE SEQUENCE [LARGE SCALE GENOMIC DNA]</scope>
    <source>
        <strain evidence="7 8">SD</strain>
    </source>
</reference>
<comment type="caution">
    <text evidence="7">The sequence shown here is derived from an EMBL/GenBank/DDBJ whole genome shotgun (WGS) entry which is preliminary data.</text>
</comment>
<evidence type="ECO:0000256" key="5">
    <source>
        <dbReference type="ARBA" id="ARBA00022975"/>
    </source>
</evidence>
<comment type="pathway">
    <text evidence="1 6">Pyrimidine metabolism; UMP biosynthesis via de novo pathway; UMP from orotate: step 1/2.</text>
</comment>
<dbReference type="PANTHER" id="PTHR19278:SF9">
    <property type="entry name" value="URIDINE 5'-MONOPHOSPHATE SYNTHASE"/>
    <property type="match status" value="1"/>
</dbReference>
<comment type="similarity">
    <text evidence="6">Belongs to the purine/pyrimidine phosphoribosyltransferase family. PyrE subfamily.</text>
</comment>
<feature type="binding site" evidence="6">
    <location>
        <position position="100"/>
    </location>
    <ligand>
        <name>5-phospho-alpha-D-ribose 1-diphosphate</name>
        <dbReference type="ChEBI" id="CHEBI:58017"/>
        <note>ligand shared between dimeric partners</note>
    </ligand>
</feature>
<accession>A0ABU4VJY1</accession>
<comment type="caution">
    <text evidence="6">Lacks conserved residue(s) required for the propagation of feature annotation.</text>
</comment>
<dbReference type="RefSeq" id="WP_319953908.1">
    <property type="nucleotide sequence ID" value="NZ_JAXAVX010000003.1"/>
</dbReference>
<dbReference type="PANTHER" id="PTHR19278">
    <property type="entry name" value="OROTATE PHOSPHORIBOSYLTRANSFERASE"/>
    <property type="match status" value="1"/>
</dbReference>
<keyword evidence="8" id="KW-1185">Reference proteome</keyword>
<evidence type="ECO:0000313" key="8">
    <source>
        <dbReference type="Proteomes" id="UP001277761"/>
    </source>
</evidence>
<sequence>MGTADAKATLIAELREHALVLGEVTLTSGLTASYYVDAKRAILRPAGFLALGALVADQAARLGATAVGGMTMGADPVACAALAGGARANAFFVRKESKAHGLQRRVEGPLLTDADRCLVVEDVVSTGGSTVQALEALQAEGRTVVGVVSVLDRLMGGAARIEQAAGAPYVALTTIDDVYPDRPAR</sequence>
<keyword evidence="3 6" id="KW-0328">Glycosyltransferase</keyword>
<evidence type="ECO:0000313" key="7">
    <source>
        <dbReference type="EMBL" id="MDX8151755.1"/>
    </source>
</evidence>
<evidence type="ECO:0000256" key="2">
    <source>
        <dbReference type="ARBA" id="ARBA00011971"/>
    </source>
</evidence>
<organism evidence="7 8">
    <name type="scientific">Patulibacter brassicae</name>
    <dbReference type="NCBI Taxonomy" id="1705717"/>
    <lineage>
        <taxon>Bacteria</taxon>
        <taxon>Bacillati</taxon>
        <taxon>Actinomycetota</taxon>
        <taxon>Thermoleophilia</taxon>
        <taxon>Solirubrobacterales</taxon>
        <taxon>Patulibacteraceae</taxon>
        <taxon>Patulibacter</taxon>
    </lineage>
</organism>
<protein>
    <recommendedName>
        <fullName evidence="2 6">Orotate phosphoribosyltransferase</fullName>
        <shortName evidence="6">OPRT</shortName>
        <shortName evidence="6">OPRTase</shortName>
        <ecNumber evidence="2 6">2.4.2.10</ecNumber>
    </recommendedName>
</protein>
<evidence type="ECO:0000256" key="6">
    <source>
        <dbReference type="HAMAP-Rule" id="MF_01208"/>
    </source>
</evidence>
<comment type="catalytic activity">
    <reaction evidence="6">
        <text>orotidine 5'-phosphate + diphosphate = orotate + 5-phospho-alpha-D-ribose 1-diphosphate</text>
        <dbReference type="Rhea" id="RHEA:10380"/>
        <dbReference type="ChEBI" id="CHEBI:30839"/>
        <dbReference type="ChEBI" id="CHEBI:33019"/>
        <dbReference type="ChEBI" id="CHEBI:57538"/>
        <dbReference type="ChEBI" id="CHEBI:58017"/>
        <dbReference type="EC" id="2.4.2.10"/>
    </reaction>
</comment>
<dbReference type="NCBIfam" id="TIGR00336">
    <property type="entry name" value="pyrE"/>
    <property type="match status" value="1"/>
</dbReference>
<dbReference type="InterPro" id="IPR023031">
    <property type="entry name" value="OPRT"/>
</dbReference>
<evidence type="ECO:0000256" key="1">
    <source>
        <dbReference type="ARBA" id="ARBA00004889"/>
    </source>
</evidence>
<dbReference type="SUPFAM" id="SSF53271">
    <property type="entry name" value="PRTase-like"/>
    <property type="match status" value="1"/>
</dbReference>
<keyword evidence="6" id="KW-0460">Magnesium</keyword>